<evidence type="ECO:0000313" key="13">
    <source>
        <dbReference type="EMBL" id="KAJ8965966.1"/>
    </source>
</evidence>
<evidence type="ECO:0000259" key="11">
    <source>
        <dbReference type="PROSITE" id="PS50089"/>
    </source>
</evidence>
<dbReference type="GO" id="GO:0008270">
    <property type="term" value="F:zinc ion binding"/>
    <property type="evidence" value="ECO:0007669"/>
    <property type="project" value="UniProtKB-KW"/>
</dbReference>
<comment type="caution">
    <text evidence="13">The sequence shown here is derived from an EMBL/GenBank/DDBJ whole genome shotgun (WGS) entry which is preliminary data.</text>
</comment>
<dbReference type="EMBL" id="JANEYF010001112">
    <property type="protein sequence ID" value="KAJ8965966.1"/>
    <property type="molecule type" value="Genomic_DNA"/>
</dbReference>
<dbReference type="InterPro" id="IPR013010">
    <property type="entry name" value="Znf_SIAH"/>
</dbReference>
<keyword evidence="6" id="KW-0479">Metal-binding</keyword>
<dbReference type="Pfam" id="PF21362">
    <property type="entry name" value="Sina_RING"/>
    <property type="match status" value="1"/>
</dbReference>
<dbReference type="PANTHER" id="PTHR45877">
    <property type="entry name" value="E3 UBIQUITIN-PROTEIN LIGASE SIAH2"/>
    <property type="match status" value="1"/>
</dbReference>
<dbReference type="InterPro" id="IPR001841">
    <property type="entry name" value="Znf_RING"/>
</dbReference>
<dbReference type="Gene3D" id="3.30.40.10">
    <property type="entry name" value="Zinc/RING finger domain, C3HC4 (zinc finger)"/>
    <property type="match status" value="3"/>
</dbReference>
<dbReference type="InterPro" id="IPR004162">
    <property type="entry name" value="SINA-like_animal"/>
</dbReference>
<evidence type="ECO:0000256" key="9">
    <source>
        <dbReference type="ARBA" id="ARBA00022833"/>
    </source>
</evidence>
<dbReference type="GO" id="GO:0061630">
    <property type="term" value="F:ubiquitin protein ligase activity"/>
    <property type="evidence" value="ECO:0007669"/>
    <property type="project" value="UniProtKB-EC"/>
</dbReference>
<dbReference type="InterPro" id="IPR013083">
    <property type="entry name" value="Znf_RING/FYVE/PHD"/>
</dbReference>
<comment type="pathway">
    <text evidence="2">Protein modification; protein ubiquitination.</text>
</comment>
<feature type="domain" description="RING-type" evidence="11">
    <location>
        <begin position="274"/>
        <end position="309"/>
    </location>
</feature>
<reference evidence="13" key="1">
    <citation type="journal article" date="2023" name="Insect Mol. Biol.">
        <title>Genome sequencing provides insights into the evolution of gene families encoding plant cell wall-degrading enzymes in longhorned beetles.</title>
        <authorList>
            <person name="Shin N.R."/>
            <person name="Okamura Y."/>
            <person name="Kirsch R."/>
            <person name="Pauchet Y."/>
        </authorList>
    </citation>
    <scope>NUCLEOTIDE SEQUENCE</scope>
    <source>
        <strain evidence="13">RBIC_L_NR</strain>
    </source>
</reference>
<dbReference type="EC" id="2.3.2.27" evidence="4"/>
<comment type="similarity">
    <text evidence="3">Belongs to the SINA (Seven in absentia) family.</text>
</comment>
<proteinExistence type="inferred from homology"/>
<dbReference type="GO" id="GO:0043161">
    <property type="term" value="P:proteasome-mediated ubiquitin-dependent protein catabolic process"/>
    <property type="evidence" value="ECO:0007669"/>
    <property type="project" value="TreeGrafter"/>
</dbReference>
<keyword evidence="8" id="KW-0833">Ubl conjugation pathway</keyword>
<dbReference type="AlphaFoldDB" id="A0AAV8ZLC3"/>
<evidence type="ECO:0000256" key="8">
    <source>
        <dbReference type="ARBA" id="ARBA00022786"/>
    </source>
</evidence>
<evidence type="ECO:0000313" key="14">
    <source>
        <dbReference type="Proteomes" id="UP001162156"/>
    </source>
</evidence>
<evidence type="ECO:0000256" key="5">
    <source>
        <dbReference type="ARBA" id="ARBA00022679"/>
    </source>
</evidence>
<dbReference type="PROSITE" id="PS51081">
    <property type="entry name" value="ZF_SIAH"/>
    <property type="match status" value="2"/>
</dbReference>
<evidence type="ECO:0000256" key="7">
    <source>
        <dbReference type="ARBA" id="ARBA00022771"/>
    </source>
</evidence>
<accession>A0AAV8ZLC3</accession>
<dbReference type="InterPro" id="IPR049548">
    <property type="entry name" value="Sina-like_RING"/>
</dbReference>
<dbReference type="PANTHER" id="PTHR45877:SF2">
    <property type="entry name" value="E3 UBIQUITIN-PROTEIN LIGASE SINA-RELATED"/>
    <property type="match status" value="1"/>
</dbReference>
<keyword evidence="7 10" id="KW-0863">Zinc-finger</keyword>
<sequence>MGIGSKNMSELVLPISGEIWGTFINCAICKDILKPPIMLTEITGNVCLTCYEGSPEVCCQTTIKNCALETILQMIKLPCRFKINGCEVALSHEALICHQEKCKYRTKRCPLVQYSGCQWEGSTADFVDHFTENHGDHIINFDNNLFYLQTSLTDLNLIKLLVMKNRTYVLRMQTDLTKGKLFYIICNVKKSNRNYEYSVKHKGNSENYIKTKGRIVADRHIYNDFIEEVAINVDLGALKQVAQVSDTVTNVFKINVGVTQNEGINEKMLPFFECPVCKNFMKPPIYQCESGHSICNFCRSRVEKCPTCRSMFGTTRNYSLEGLTSGIQYPCVYHDLGCTEAFLVNDISKHENECPFKQFNCPFHNCTSTGNQQAIVHHLKHFHPQGVISSGTCGYIESFHLDPNVYYNKVFDRKCVIAYNHIFRLTCKRIPEHCLWAAEIFGSYDRSKTFVYEVSIIDMQKPEKRLIRTDHCLEEMREDDLFQRCIMFPNSILTAFSVNGMVTFHFTIKEK</sequence>
<evidence type="ECO:0000256" key="10">
    <source>
        <dbReference type="PROSITE-ProRule" id="PRU00455"/>
    </source>
</evidence>
<dbReference type="SUPFAM" id="SSF49599">
    <property type="entry name" value="TRAF domain-like"/>
    <property type="match status" value="2"/>
</dbReference>
<dbReference type="GO" id="GO:0005737">
    <property type="term" value="C:cytoplasm"/>
    <property type="evidence" value="ECO:0007669"/>
    <property type="project" value="TreeGrafter"/>
</dbReference>
<dbReference type="PROSITE" id="PS50089">
    <property type="entry name" value="ZF_RING_2"/>
    <property type="match status" value="1"/>
</dbReference>
<protein>
    <recommendedName>
        <fullName evidence="4">RING-type E3 ubiquitin transferase</fullName>
        <ecNumber evidence="4">2.3.2.27</ecNumber>
    </recommendedName>
</protein>
<keyword evidence="5" id="KW-0808">Transferase</keyword>
<dbReference type="Proteomes" id="UP001162156">
    <property type="component" value="Unassembled WGS sequence"/>
</dbReference>
<comment type="catalytic activity">
    <reaction evidence="1">
        <text>S-ubiquitinyl-[E2 ubiquitin-conjugating enzyme]-L-cysteine + [acceptor protein]-L-lysine = [E2 ubiquitin-conjugating enzyme]-L-cysteine + N(6)-ubiquitinyl-[acceptor protein]-L-lysine.</text>
        <dbReference type="EC" id="2.3.2.27"/>
    </reaction>
</comment>
<gene>
    <name evidence="13" type="ORF">NQ314_003814</name>
</gene>
<keyword evidence="14" id="KW-1185">Reference proteome</keyword>
<evidence type="ECO:0000256" key="2">
    <source>
        <dbReference type="ARBA" id="ARBA00004906"/>
    </source>
</evidence>
<evidence type="ECO:0000256" key="1">
    <source>
        <dbReference type="ARBA" id="ARBA00000900"/>
    </source>
</evidence>
<dbReference type="Pfam" id="PF21361">
    <property type="entry name" value="Sina_ZnF"/>
    <property type="match status" value="2"/>
</dbReference>
<evidence type="ECO:0000256" key="3">
    <source>
        <dbReference type="ARBA" id="ARBA00009119"/>
    </source>
</evidence>
<organism evidence="13 14">
    <name type="scientific">Rhamnusium bicolor</name>
    <dbReference type="NCBI Taxonomy" id="1586634"/>
    <lineage>
        <taxon>Eukaryota</taxon>
        <taxon>Metazoa</taxon>
        <taxon>Ecdysozoa</taxon>
        <taxon>Arthropoda</taxon>
        <taxon>Hexapoda</taxon>
        <taxon>Insecta</taxon>
        <taxon>Pterygota</taxon>
        <taxon>Neoptera</taxon>
        <taxon>Endopterygota</taxon>
        <taxon>Coleoptera</taxon>
        <taxon>Polyphaga</taxon>
        <taxon>Cucujiformia</taxon>
        <taxon>Chrysomeloidea</taxon>
        <taxon>Cerambycidae</taxon>
        <taxon>Lepturinae</taxon>
        <taxon>Rhagiini</taxon>
        <taxon>Rhamnusium</taxon>
    </lineage>
</organism>
<dbReference type="SUPFAM" id="SSF57850">
    <property type="entry name" value="RING/U-box"/>
    <property type="match status" value="1"/>
</dbReference>
<evidence type="ECO:0000256" key="6">
    <source>
        <dbReference type="ARBA" id="ARBA00022723"/>
    </source>
</evidence>
<evidence type="ECO:0000256" key="4">
    <source>
        <dbReference type="ARBA" id="ARBA00012483"/>
    </source>
</evidence>
<dbReference type="GO" id="GO:0031624">
    <property type="term" value="F:ubiquitin conjugating enzyme binding"/>
    <property type="evidence" value="ECO:0007669"/>
    <property type="project" value="TreeGrafter"/>
</dbReference>
<evidence type="ECO:0000259" key="12">
    <source>
        <dbReference type="PROSITE" id="PS51081"/>
    </source>
</evidence>
<name>A0AAV8ZLC3_9CUCU</name>
<dbReference type="FunFam" id="3.30.40.10:FF:000041">
    <property type="entry name" value="E3 ubiquitin-protein ligase SINAT3"/>
    <property type="match status" value="1"/>
</dbReference>
<keyword evidence="9" id="KW-0862">Zinc</keyword>
<feature type="domain" description="SIAH-type" evidence="12">
    <location>
        <begin position="74"/>
        <end position="135"/>
    </location>
</feature>
<feature type="domain" description="SIAH-type" evidence="12">
    <location>
        <begin position="326"/>
        <end position="384"/>
    </location>
</feature>